<evidence type="ECO:0000313" key="3">
    <source>
        <dbReference type="EMBL" id="NHC12910.1"/>
    </source>
</evidence>
<dbReference type="Proteomes" id="UP000800981">
    <property type="component" value="Unassembled WGS sequence"/>
</dbReference>
<evidence type="ECO:0000256" key="2">
    <source>
        <dbReference type="SAM" id="SignalP"/>
    </source>
</evidence>
<keyword evidence="4" id="KW-1185">Reference proteome</keyword>
<accession>A0ABX0GR24</accession>
<dbReference type="NCBIfam" id="NF038128">
    <property type="entry name" value="choice_anch_J"/>
    <property type="match status" value="1"/>
</dbReference>
<feature type="chain" id="PRO_5045381714" description="Immune inhibitor A peptidase M6" evidence="2">
    <location>
        <begin position="33"/>
        <end position="758"/>
    </location>
</feature>
<organism evidence="3 4">
    <name type="scientific">Motilibacter deserti</name>
    <dbReference type="NCBI Taxonomy" id="2714956"/>
    <lineage>
        <taxon>Bacteria</taxon>
        <taxon>Bacillati</taxon>
        <taxon>Actinomycetota</taxon>
        <taxon>Actinomycetes</taxon>
        <taxon>Motilibacterales</taxon>
        <taxon>Motilibacteraceae</taxon>
        <taxon>Motilibacter</taxon>
    </lineage>
</organism>
<feature type="compositionally biased region" description="Polar residues" evidence="1">
    <location>
        <begin position="454"/>
        <end position="463"/>
    </location>
</feature>
<dbReference type="Gene3D" id="2.60.120.260">
    <property type="entry name" value="Galactose-binding domain-like"/>
    <property type="match status" value="1"/>
</dbReference>
<evidence type="ECO:0008006" key="5">
    <source>
        <dbReference type="Google" id="ProtNLM"/>
    </source>
</evidence>
<dbReference type="Pfam" id="PF20773">
    <property type="entry name" value="InhA-like_MAM"/>
    <property type="match status" value="1"/>
</dbReference>
<sequence length="758" mass="81070">MRLSSVRASRATVSLAVAGAVAVLGLPSSTSAAAPAAPGGAAQVAVREASPSSKLPVYDESGRKIADSAAGLAARGALRAQGRSSAAAADDTPVGTIRSWVALDDYKGRYYLKRFQLRGVGDHIEVWVAVGSQPAEDPSTDTQFLPGDCRNNRTTIGQEQVDYLIDQFDNNIYPLETEVFSVPEERAGADSAIGDTSGAGDNIVTLIDNVRDEHFYDYDNSRALTQIAGFFSPAINSLTDRNVMTIDAFDWAHRTGANPPNEPVPGNNCTSAPARPNLYEGVFAHEYQHLLMGYTDPDESSWVNEGLSDVAGWLTGYFRPAVPVTDIAFENHTQCFLGWLGTSTPANPNPRAECGPENSLTLWGDQGEDETLADYGAAFTFFQMVHDRYGVDAISRLHNDEDNGFDSVANMLEAEGRSATPADLVHEWAALNALDGVLDRSPTAYGSLKRRYSTPSLDSTVNWDENDAYDTPGAPPNGSDYVRLRNASGAYLRASDVQSIDFDGGTSLDSLPVQWTVDADPPDRPGNPALWSGNDNNLDAAIIRQVTVPASSPTLSFATKWSTEPGYDSGFVQVSTDGARTWTSLGNADTVTELDPAADLKLVENLPGFNGEGGWKTETFDLSAYAGQTVMLSFRYISDVNTNGEGWWVDDVTVGGTLVSDGSTTAGWSSQTELVPVPVSGFTVQVIGYASDGSKVDLVEMKLDDELDGQLRGGKIRSLFGPSVDTVAAIVTYDEPTEQVTQLAPYELRVNGVLQPGG</sequence>
<dbReference type="EMBL" id="JAANNP010000001">
    <property type="protein sequence ID" value="NHC12910.1"/>
    <property type="molecule type" value="Genomic_DNA"/>
</dbReference>
<name>A0ABX0GR24_9ACTN</name>
<protein>
    <recommendedName>
        <fullName evidence="5">Immune inhibitor A peptidase M6</fullName>
    </recommendedName>
</protein>
<comment type="caution">
    <text evidence="3">The sequence shown here is derived from an EMBL/GenBank/DDBJ whole genome shotgun (WGS) entry which is preliminary data.</text>
</comment>
<evidence type="ECO:0000256" key="1">
    <source>
        <dbReference type="SAM" id="MobiDB-lite"/>
    </source>
</evidence>
<gene>
    <name evidence="3" type="ORF">G9H71_03860</name>
</gene>
<feature type="signal peptide" evidence="2">
    <location>
        <begin position="1"/>
        <end position="32"/>
    </location>
</feature>
<evidence type="ECO:0000313" key="4">
    <source>
        <dbReference type="Proteomes" id="UP000800981"/>
    </source>
</evidence>
<reference evidence="3 4" key="1">
    <citation type="submission" date="2020-03" db="EMBL/GenBank/DDBJ databases">
        <title>Two novel Motilibacter sp.</title>
        <authorList>
            <person name="Liu S."/>
        </authorList>
    </citation>
    <scope>NUCLEOTIDE SEQUENCE [LARGE SCALE GENOMIC DNA]</scope>
    <source>
        <strain evidence="3 4">E257</strain>
    </source>
</reference>
<dbReference type="RefSeq" id="WP_166278050.1">
    <property type="nucleotide sequence ID" value="NZ_JAANNP010000001.1"/>
</dbReference>
<feature type="region of interest" description="Disordered" evidence="1">
    <location>
        <begin position="454"/>
        <end position="480"/>
    </location>
</feature>
<keyword evidence="2" id="KW-0732">Signal</keyword>
<proteinExistence type="predicted"/>